<accession>A0AA40C5U8</accession>
<evidence type="ECO:0008006" key="4">
    <source>
        <dbReference type="Google" id="ProtNLM"/>
    </source>
</evidence>
<protein>
    <recommendedName>
        <fullName evidence="4">HNH nuclease domain-containing protein</fullName>
    </recommendedName>
</protein>
<feature type="non-terminal residue" evidence="2">
    <location>
        <position position="281"/>
    </location>
</feature>
<feature type="compositionally biased region" description="Basic and acidic residues" evidence="1">
    <location>
        <begin position="271"/>
        <end position="281"/>
    </location>
</feature>
<dbReference type="AlphaFoldDB" id="A0AA40C5U8"/>
<feature type="region of interest" description="Disordered" evidence="1">
    <location>
        <begin position="232"/>
        <end position="281"/>
    </location>
</feature>
<comment type="caution">
    <text evidence="2">The sequence shown here is derived from an EMBL/GenBank/DDBJ whole genome shotgun (WGS) entry which is preliminary data.</text>
</comment>
<keyword evidence="3" id="KW-1185">Reference proteome</keyword>
<organism evidence="2 3">
    <name type="scientific">Immersiella caudata</name>
    <dbReference type="NCBI Taxonomy" id="314043"/>
    <lineage>
        <taxon>Eukaryota</taxon>
        <taxon>Fungi</taxon>
        <taxon>Dikarya</taxon>
        <taxon>Ascomycota</taxon>
        <taxon>Pezizomycotina</taxon>
        <taxon>Sordariomycetes</taxon>
        <taxon>Sordariomycetidae</taxon>
        <taxon>Sordariales</taxon>
        <taxon>Lasiosphaeriaceae</taxon>
        <taxon>Immersiella</taxon>
    </lineage>
</organism>
<dbReference type="Proteomes" id="UP001175000">
    <property type="component" value="Unassembled WGS sequence"/>
</dbReference>
<evidence type="ECO:0000313" key="2">
    <source>
        <dbReference type="EMBL" id="KAK0625789.1"/>
    </source>
</evidence>
<sequence length="281" mass="30970">MMQMLELVTSDDSSNPEAADSLRVLAETRGLTDLFCSEPGCSDKAWNMVCLNRQLHDWWGRAQIGFRPLGIVDGDNTKEKKVQVQLYWMPTNLRPNRAAVPYEARVFPRDVDKLKDRLNEIHTRPQAAAETGGWYAVCRAALGDQSLPGHPVMTGDIFEWSVKTADAWKMKRAFELQWALIRITAIAGGAGPATLDEDDEDDGSAVEAWIASIPGPERMVDPSIPVITPIISPLSPRPSIPLQALRPQPAAREDLPSTAAEKAPSSPTKSEIQRRGKNEPP</sequence>
<name>A0AA40C5U8_9PEZI</name>
<evidence type="ECO:0000256" key="1">
    <source>
        <dbReference type="SAM" id="MobiDB-lite"/>
    </source>
</evidence>
<evidence type="ECO:0000313" key="3">
    <source>
        <dbReference type="Proteomes" id="UP001175000"/>
    </source>
</evidence>
<dbReference type="EMBL" id="JAULSU010000002">
    <property type="protein sequence ID" value="KAK0625789.1"/>
    <property type="molecule type" value="Genomic_DNA"/>
</dbReference>
<reference evidence="2" key="1">
    <citation type="submission" date="2023-06" db="EMBL/GenBank/DDBJ databases">
        <title>Genome-scale phylogeny and comparative genomics of the fungal order Sordariales.</title>
        <authorList>
            <consortium name="Lawrence Berkeley National Laboratory"/>
            <person name="Hensen N."/>
            <person name="Bonometti L."/>
            <person name="Westerberg I."/>
            <person name="Brannstrom I.O."/>
            <person name="Guillou S."/>
            <person name="Cros-Aarteil S."/>
            <person name="Calhoun S."/>
            <person name="Haridas S."/>
            <person name="Kuo A."/>
            <person name="Mondo S."/>
            <person name="Pangilinan J."/>
            <person name="Riley R."/>
            <person name="Labutti K."/>
            <person name="Andreopoulos B."/>
            <person name="Lipzen A."/>
            <person name="Chen C."/>
            <person name="Yanf M."/>
            <person name="Daum C."/>
            <person name="Ng V."/>
            <person name="Clum A."/>
            <person name="Steindorff A."/>
            <person name="Ohm R."/>
            <person name="Martin F."/>
            <person name="Silar P."/>
            <person name="Natvig D."/>
            <person name="Lalanne C."/>
            <person name="Gautier V."/>
            <person name="Ament-Velasquez S.L."/>
            <person name="Kruys A."/>
            <person name="Hutchinson M.I."/>
            <person name="Powell A.J."/>
            <person name="Barry K."/>
            <person name="Miller A.N."/>
            <person name="Grigoriev I.V."/>
            <person name="Debuchy R."/>
            <person name="Gladieux P."/>
            <person name="Thoren M.H."/>
            <person name="Johannesson H."/>
        </authorList>
    </citation>
    <scope>NUCLEOTIDE SEQUENCE</scope>
    <source>
        <strain evidence="2">CBS 606.72</strain>
    </source>
</reference>
<proteinExistence type="predicted"/>
<gene>
    <name evidence="2" type="ORF">B0T14DRAFT_508590</name>
</gene>